<protein>
    <submittedName>
        <fullName evidence="1">Uncharacterized protein</fullName>
    </submittedName>
</protein>
<comment type="caution">
    <text evidence="1">The sequence shown here is derived from an EMBL/GenBank/DDBJ whole genome shotgun (WGS) entry which is preliminary data.</text>
</comment>
<evidence type="ECO:0000313" key="1">
    <source>
        <dbReference type="EMBL" id="MEQ2310903.1"/>
    </source>
</evidence>
<gene>
    <name evidence="1" type="ORF">AMECASPLE_014073</name>
</gene>
<keyword evidence="2" id="KW-1185">Reference proteome</keyword>
<proteinExistence type="predicted"/>
<sequence length="274" mass="30109">KFCPHNANYLVKCTNPSCTKTPTNMMLPPPLSGSELLIVSVISFLTRCRRSPGIWRLTGAAYLVISHSAIRRRTASTSAADCFAPCGLALCIITLVSKNLWKVPWTVNLTGHLTLAGSPTGSEYRFSCEPCPPSSKDYLPGSCWQLTLDQHSVPTHSLPGRYRRPIIQPGFLVTGPSFQSLNKITKTFLVSECSLHMGQVGSQNYDNCISKSGSCFQIRKLLTLSSKCRNAAGDWYELDKPPYSSSSLLEHLPDCEPHIRLLSASVESSHYGNK</sequence>
<dbReference type="Proteomes" id="UP001469553">
    <property type="component" value="Unassembled WGS sequence"/>
</dbReference>
<dbReference type="EMBL" id="JAHRIP010076177">
    <property type="protein sequence ID" value="MEQ2310903.1"/>
    <property type="molecule type" value="Genomic_DNA"/>
</dbReference>
<evidence type="ECO:0000313" key="2">
    <source>
        <dbReference type="Proteomes" id="UP001469553"/>
    </source>
</evidence>
<organism evidence="1 2">
    <name type="scientific">Ameca splendens</name>
    <dbReference type="NCBI Taxonomy" id="208324"/>
    <lineage>
        <taxon>Eukaryota</taxon>
        <taxon>Metazoa</taxon>
        <taxon>Chordata</taxon>
        <taxon>Craniata</taxon>
        <taxon>Vertebrata</taxon>
        <taxon>Euteleostomi</taxon>
        <taxon>Actinopterygii</taxon>
        <taxon>Neopterygii</taxon>
        <taxon>Teleostei</taxon>
        <taxon>Neoteleostei</taxon>
        <taxon>Acanthomorphata</taxon>
        <taxon>Ovalentaria</taxon>
        <taxon>Atherinomorphae</taxon>
        <taxon>Cyprinodontiformes</taxon>
        <taxon>Goodeidae</taxon>
        <taxon>Ameca</taxon>
    </lineage>
</organism>
<feature type="non-terminal residue" evidence="1">
    <location>
        <position position="1"/>
    </location>
</feature>
<reference evidence="1 2" key="1">
    <citation type="submission" date="2021-06" db="EMBL/GenBank/DDBJ databases">
        <authorList>
            <person name="Palmer J.M."/>
        </authorList>
    </citation>
    <scope>NUCLEOTIDE SEQUENCE [LARGE SCALE GENOMIC DNA]</scope>
    <source>
        <strain evidence="1 2">AS_MEX2019</strain>
        <tissue evidence="1">Muscle</tissue>
    </source>
</reference>
<accession>A0ABV0ZXA8</accession>
<name>A0ABV0ZXA8_9TELE</name>